<dbReference type="InterPro" id="IPR014051">
    <property type="entry name" value="Phosphoesterase_HXTX"/>
</dbReference>
<organism evidence="4 5">
    <name type="scientific">Streptoalloteichus hindustanus</name>
    <dbReference type="NCBI Taxonomy" id="2017"/>
    <lineage>
        <taxon>Bacteria</taxon>
        <taxon>Bacillati</taxon>
        <taxon>Actinomycetota</taxon>
        <taxon>Actinomycetes</taxon>
        <taxon>Pseudonocardiales</taxon>
        <taxon>Pseudonocardiaceae</taxon>
        <taxon>Streptoalloteichus</taxon>
    </lineage>
</organism>
<dbReference type="AlphaFoldDB" id="A0A1M5AYY8"/>
<feature type="domain" description="Phosphoesterase HXTX" evidence="3">
    <location>
        <begin position="8"/>
        <end position="84"/>
    </location>
</feature>
<evidence type="ECO:0000256" key="1">
    <source>
        <dbReference type="ARBA" id="ARBA00022801"/>
    </source>
</evidence>
<dbReference type="InterPro" id="IPR004175">
    <property type="entry name" value="RNA_CPDase"/>
</dbReference>
<keyword evidence="5" id="KW-1185">Reference proteome</keyword>
<dbReference type="PANTHER" id="PTHR35561:SF1">
    <property type="entry name" value="RNA 2',3'-CYCLIC PHOSPHODIESTERASE"/>
    <property type="match status" value="1"/>
</dbReference>
<keyword evidence="4" id="KW-0436">Ligase</keyword>
<dbReference type="Gene3D" id="3.90.1140.10">
    <property type="entry name" value="Cyclic phosphodiesterase"/>
    <property type="match status" value="1"/>
</dbReference>
<dbReference type="RefSeq" id="WP_073481649.1">
    <property type="nucleotide sequence ID" value="NZ_FQVN01000003.1"/>
</dbReference>
<dbReference type="PANTHER" id="PTHR35561">
    <property type="entry name" value="RNA 2',3'-CYCLIC PHOSPHODIESTERASE"/>
    <property type="match status" value="1"/>
</dbReference>
<feature type="active site" description="Proton donor" evidence="2">
    <location>
        <position position="41"/>
    </location>
</feature>
<accession>A0A1M5AYY8</accession>
<feature type="short sequence motif" description="HXTX 1" evidence="2">
    <location>
        <begin position="41"/>
        <end position="44"/>
    </location>
</feature>
<keyword evidence="1 2" id="KW-0378">Hydrolase</keyword>
<feature type="active site" description="Proton acceptor" evidence="2">
    <location>
        <position position="118"/>
    </location>
</feature>
<dbReference type="EC" id="3.1.4.58" evidence="2"/>
<dbReference type="HAMAP" id="MF_01940">
    <property type="entry name" value="RNA_CPDase"/>
    <property type="match status" value="1"/>
</dbReference>
<dbReference type="STRING" id="2017.SAMN05444320_103321"/>
<dbReference type="NCBIfam" id="TIGR02258">
    <property type="entry name" value="2_5_ligase"/>
    <property type="match status" value="1"/>
</dbReference>
<proteinExistence type="inferred from homology"/>
<gene>
    <name evidence="4" type="ORF">SAMN05444320_103321</name>
</gene>
<dbReference type="GO" id="GO:0016874">
    <property type="term" value="F:ligase activity"/>
    <property type="evidence" value="ECO:0007669"/>
    <property type="project" value="UniProtKB-KW"/>
</dbReference>
<name>A0A1M5AYY8_STRHI</name>
<evidence type="ECO:0000313" key="5">
    <source>
        <dbReference type="Proteomes" id="UP000184501"/>
    </source>
</evidence>
<dbReference type="SUPFAM" id="SSF55144">
    <property type="entry name" value="LigT-like"/>
    <property type="match status" value="1"/>
</dbReference>
<comment type="catalytic activity">
    <reaction evidence="2">
        <text>a 3'-end 2',3'-cyclophospho-ribonucleotide-RNA + H2O = a 3'-end 2'-phospho-ribonucleotide-RNA + H(+)</text>
        <dbReference type="Rhea" id="RHEA:11828"/>
        <dbReference type="Rhea" id="RHEA-COMP:10464"/>
        <dbReference type="Rhea" id="RHEA-COMP:17353"/>
        <dbReference type="ChEBI" id="CHEBI:15377"/>
        <dbReference type="ChEBI" id="CHEBI:15378"/>
        <dbReference type="ChEBI" id="CHEBI:83064"/>
        <dbReference type="ChEBI" id="CHEBI:173113"/>
        <dbReference type="EC" id="3.1.4.58"/>
    </reaction>
</comment>
<dbReference type="EMBL" id="FQVN01000003">
    <property type="protein sequence ID" value="SHF35429.1"/>
    <property type="molecule type" value="Genomic_DNA"/>
</dbReference>
<feature type="short sequence motif" description="HXTX 2" evidence="2">
    <location>
        <begin position="118"/>
        <end position="121"/>
    </location>
</feature>
<reference evidence="4 5" key="1">
    <citation type="submission" date="2016-11" db="EMBL/GenBank/DDBJ databases">
        <authorList>
            <person name="Jaros S."/>
            <person name="Januszkiewicz K."/>
            <person name="Wedrychowicz H."/>
        </authorList>
    </citation>
    <scope>NUCLEOTIDE SEQUENCE [LARGE SCALE GENOMIC DNA]</scope>
    <source>
        <strain evidence="4 5">DSM 44523</strain>
    </source>
</reference>
<comment type="function">
    <text evidence="2">Hydrolyzes RNA 2',3'-cyclic phosphodiester to an RNA 2'-phosphomonoester.</text>
</comment>
<comment type="similarity">
    <text evidence="2">Belongs to the 2H phosphoesterase superfamily. ThpR family.</text>
</comment>
<protein>
    <recommendedName>
        <fullName evidence="2">RNA 2',3'-cyclic phosphodiesterase</fullName>
        <shortName evidence="2">RNA 2',3'-CPDase</shortName>
        <ecNumber evidence="2">3.1.4.58</ecNumber>
    </recommendedName>
</protein>
<evidence type="ECO:0000256" key="2">
    <source>
        <dbReference type="HAMAP-Rule" id="MF_01940"/>
    </source>
</evidence>
<dbReference type="Proteomes" id="UP000184501">
    <property type="component" value="Unassembled WGS sequence"/>
</dbReference>
<evidence type="ECO:0000259" key="3">
    <source>
        <dbReference type="Pfam" id="PF02834"/>
    </source>
</evidence>
<dbReference type="GO" id="GO:0008664">
    <property type="term" value="F:RNA 2',3'-cyclic 3'-phosphodiesterase activity"/>
    <property type="evidence" value="ECO:0007669"/>
    <property type="project" value="UniProtKB-EC"/>
</dbReference>
<dbReference type="InterPro" id="IPR009097">
    <property type="entry name" value="Cyclic_Pdiesterase"/>
</dbReference>
<dbReference type="OrthoDB" id="9787070at2"/>
<evidence type="ECO:0000313" key="4">
    <source>
        <dbReference type="EMBL" id="SHF35429.1"/>
    </source>
</evidence>
<sequence length="187" mass="20571">MRLFTAVWPPASAVEDLAAALRPVTDAPPEGLRWTPAPRWHLTLCFHGECDEAARDKQVERLRRRAPKASAPTVRFAGSGVFRGVLWVGVEPREDGDAWALSGLAKAAGCNPRGFRAHLTVARWWGSRPDVLPARDLLASYTGPWWSPRELLLVRSDLGRGGSTYTPLARVPLGGRENRDSGEAEDR</sequence>
<dbReference type="GO" id="GO:0004113">
    <property type="term" value="F:2',3'-cyclic-nucleotide 3'-phosphodiesterase activity"/>
    <property type="evidence" value="ECO:0007669"/>
    <property type="project" value="InterPro"/>
</dbReference>
<dbReference type="Pfam" id="PF02834">
    <property type="entry name" value="LigT_PEase"/>
    <property type="match status" value="1"/>
</dbReference>